<proteinExistence type="predicted"/>
<accession>A0A521BVN5</accession>
<dbReference type="InterPro" id="IPR004358">
    <property type="entry name" value="Sig_transdc_His_kin-like_C"/>
</dbReference>
<dbReference type="EMBL" id="FXTK01000003">
    <property type="protein sequence ID" value="SMO51155.1"/>
    <property type="molecule type" value="Genomic_DNA"/>
</dbReference>
<dbReference type="PROSITE" id="PS50109">
    <property type="entry name" value="HIS_KIN"/>
    <property type="match status" value="1"/>
</dbReference>
<dbReference type="PRINTS" id="PR00344">
    <property type="entry name" value="BCTRLSENSOR"/>
</dbReference>
<dbReference type="InterPro" id="IPR005467">
    <property type="entry name" value="His_kinase_dom"/>
</dbReference>
<evidence type="ECO:0000259" key="13">
    <source>
        <dbReference type="PROSITE" id="PS50885"/>
    </source>
</evidence>
<evidence type="ECO:0000256" key="4">
    <source>
        <dbReference type="ARBA" id="ARBA00022553"/>
    </source>
</evidence>
<keyword evidence="10 11" id="KW-0472">Membrane</keyword>
<protein>
    <recommendedName>
        <fullName evidence="3">histidine kinase</fullName>
        <ecNumber evidence="3">2.7.13.3</ecNumber>
    </recommendedName>
</protein>
<keyword evidence="4" id="KW-0597">Phosphoprotein</keyword>
<dbReference type="EC" id="2.7.13.3" evidence="3"/>
<evidence type="ECO:0000256" key="6">
    <source>
        <dbReference type="ARBA" id="ARBA00022692"/>
    </source>
</evidence>
<dbReference type="PANTHER" id="PTHR45436:SF5">
    <property type="entry name" value="SENSOR HISTIDINE KINASE TRCS"/>
    <property type="match status" value="1"/>
</dbReference>
<reference evidence="14 15" key="1">
    <citation type="submission" date="2017-05" db="EMBL/GenBank/DDBJ databases">
        <authorList>
            <person name="Varghese N."/>
            <person name="Submissions S."/>
        </authorList>
    </citation>
    <scope>NUCLEOTIDE SEQUENCE [LARGE SCALE GENOMIC DNA]</scope>
    <source>
        <strain evidence="14 15">DSM 100094</strain>
    </source>
</reference>
<dbReference type="GO" id="GO:0000160">
    <property type="term" value="P:phosphorelay signal transduction system"/>
    <property type="evidence" value="ECO:0007669"/>
    <property type="project" value="UniProtKB-KW"/>
</dbReference>
<keyword evidence="9" id="KW-0902">Two-component regulatory system</keyword>
<sequence>MRFPDSIRARLIGLSALLIGVALVAGYLAIAAILDQFITDRFDAEAEAVADALIAGASIDAEGRLVAGPAPSDPHFDIPLSGWFWQLTQDGVVVAKSPSLFDNVLNAPDADFIGGRGLGPADEPLRVTRHDFTLPDTRSALAVIVTAPGAEIDASLSRLRRPLAISLTVLGLALAAASVLQVAAGLRSLDKLGRDLRAIRAGRAEALPLPPVSELRPMAAEINGLLEQNRAVLARSREHVGNLAHSLKTPLAALDNSLPPDHPGHALVARMDRQIGWHLRRARSSGAPRVLGHRTLLAPVVDDILMVLRGPIRDSGIRVDLDLPPAASFAGERQDLEEMIGNLVENAVKWSGGRILIHAWAQVDALRITIADDGPGLSDEDHAIAMARGGRLDETGPPGSGLGLAIVADIAALHGGRLRLERAEIGGLAATLELPA</sequence>
<evidence type="ECO:0000256" key="5">
    <source>
        <dbReference type="ARBA" id="ARBA00022679"/>
    </source>
</evidence>
<evidence type="ECO:0000256" key="3">
    <source>
        <dbReference type="ARBA" id="ARBA00012438"/>
    </source>
</evidence>
<evidence type="ECO:0000313" key="15">
    <source>
        <dbReference type="Proteomes" id="UP000319014"/>
    </source>
</evidence>
<organism evidence="14 15">
    <name type="scientific">Paracoccus laeviglucosivorans</name>
    <dbReference type="NCBI Taxonomy" id="1197861"/>
    <lineage>
        <taxon>Bacteria</taxon>
        <taxon>Pseudomonadati</taxon>
        <taxon>Pseudomonadota</taxon>
        <taxon>Alphaproteobacteria</taxon>
        <taxon>Rhodobacterales</taxon>
        <taxon>Paracoccaceae</taxon>
        <taxon>Paracoccus</taxon>
    </lineage>
</organism>
<feature type="transmembrane region" description="Helical" evidence="11">
    <location>
        <begin position="12"/>
        <end position="34"/>
    </location>
</feature>
<keyword evidence="7 14" id="KW-0418">Kinase</keyword>
<dbReference type="RefSeq" id="WP_142662026.1">
    <property type="nucleotide sequence ID" value="NZ_FXTK01000003.1"/>
</dbReference>
<keyword evidence="15" id="KW-1185">Reference proteome</keyword>
<dbReference type="GO" id="GO:0005886">
    <property type="term" value="C:plasma membrane"/>
    <property type="evidence" value="ECO:0007669"/>
    <property type="project" value="TreeGrafter"/>
</dbReference>
<dbReference type="Gene3D" id="3.30.565.10">
    <property type="entry name" value="Histidine kinase-like ATPase, C-terminal domain"/>
    <property type="match status" value="1"/>
</dbReference>
<keyword evidence="6 11" id="KW-0812">Transmembrane</keyword>
<dbReference type="OrthoDB" id="9815202at2"/>
<evidence type="ECO:0000256" key="7">
    <source>
        <dbReference type="ARBA" id="ARBA00022777"/>
    </source>
</evidence>
<gene>
    <name evidence="14" type="ORF">SAMN06265221_103156</name>
</gene>
<keyword evidence="8 11" id="KW-1133">Transmembrane helix</keyword>
<evidence type="ECO:0000256" key="2">
    <source>
        <dbReference type="ARBA" id="ARBA00004370"/>
    </source>
</evidence>
<comment type="catalytic activity">
    <reaction evidence="1">
        <text>ATP + protein L-histidine = ADP + protein N-phospho-L-histidine.</text>
        <dbReference type="EC" id="2.7.13.3"/>
    </reaction>
</comment>
<feature type="domain" description="Histidine kinase" evidence="12">
    <location>
        <begin position="242"/>
        <end position="436"/>
    </location>
</feature>
<keyword evidence="5" id="KW-0808">Transferase</keyword>
<dbReference type="InterPro" id="IPR036890">
    <property type="entry name" value="HATPase_C_sf"/>
</dbReference>
<evidence type="ECO:0000256" key="11">
    <source>
        <dbReference type="SAM" id="Phobius"/>
    </source>
</evidence>
<dbReference type="InterPro" id="IPR003660">
    <property type="entry name" value="HAMP_dom"/>
</dbReference>
<dbReference type="Proteomes" id="UP000319014">
    <property type="component" value="Unassembled WGS sequence"/>
</dbReference>
<dbReference type="InterPro" id="IPR003594">
    <property type="entry name" value="HATPase_dom"/>
</dbReference>
<dbReference type="PANTHER" id="PTHR45436">
    <property type="entry name" value="SENSOR HISTIDINE KINASE YKOH"/>
    <property type="match status" value="1"/>
</dbReference>
<dbReference type="AlphaFoldDB" id="A0A521BVN5"/>
<dbReference type="InterPro" id="IPR050428">
    <property type="entry name" value="TCS_sensor_his_kinase"/>
</dbReference>
<evidence type="ECO:0000313" key="14">
    <source>
        <dbReference type="EMBL" id="SMO51155.1"/>
    </source>
</evidence>
<evidence type="ECO:0000256" key="1">
    <source>
        <dbReference type="ARBA" id="ARBA00000085"/>
    </source>
</evidence>
<evidence type="ECO:0000256" key="8">
    <source>
        <dbReference type="ARBA" id="ARBA00022989"/>
    </source>
</evidence>
<evidence type="ECO:0000256" key="10">
    <source>
        <dbReference type="ARBA" id="ARBA00023136"/>
    </source>
</evidence>
<feature type="domain" description="HAMP" evidence="13">
    <location>
        <begin position="183"/>
        <end position="234"/>
    </location>
</feature>
<evidence type="ECO:0000256" key="9">
    <source>
        <dbReference type="ARBA" id="ARBA00023012"/>
    </source>
</evidence>
<dbReference type="PROSITE" id="PS50885">
    <property type="entry name" value="HAMP"/>
    <property type="match status" value="1"/>
</dbReference>
<comment type="subcellular location">
    <subcellularLocation>
        <location evidence="2">Membrane</location>
    </subcellularLocation>
</comment>
<name>A0A521BVN5_9RHOB</name>
<dbReference type="SMART" id="SM00387">
    <property type="entry name" value="HATPase_c"/>
    <property type="match status" value="1"/>
</dbReference>
<dbReference type="GO" id="GO:0004673">
    <property type="term" value="F:protein histidine kinase activity"/>
    <property type="evidence" value="ECO:0007669"/>
    <property type="project" value="UniProtKB-EC"/>
</dbReference>
<dbReference type="Pfam" id="PF02518">
    <property type="entry name" value="HATPase_c"/>
    <property type="match status" value="1"/>
</dbReference>
<dbReference type="SUPFAM" id="SSF55874">
    <property type="entry name" value="ATPase domain of HSP90 chaperone/DNA topoisomerase II/histidine kinase"/>
    <property type="match status" value="1"/>
</dbReference>
<evidence type="ECO:0000259" key="12">
    <source>
        <dbReference type="PROSITE" id="PS50109"/>
    </source>
</evidence>